<feature type="region of interest" description="Disordered" evidence="1">
    <location>
        <begin position="108"/>
        <end position="129"/>
    </location>
</feature>
<sequence length="129" mass="14675">MSLAPTVRRPGTPSNGSGEMRSILQVLPLELRLKIYEYFYADLISELSDNLFGVFTLYDLLYDYTPSFLESHVGKTGLTALLYTCKHVHDEAIQVLYSETEFVLNIMGDDDGDDEERADFRLPEGSQRK</sequence>
<feature type="compositionally biased region" description="Acidic residues" evidence="1">
    <location>
        <begin position="108"/>
        <end position="117"/>
    </location>
</feature>
<comment type="caution">
    <text evidence="2">The sequence shown here is derived from an EMBL/GenBank/DDBJ whole genome shotgun (WGS) entry which is preliminary data.</text>
</comment>
<protein>
    <submittedName>
        <fullName evidence="2">Uncharacterized protein</fullName>
    </submittedName>
</protein>
<gene>
    <name evidence="2" type="ORF">RRF57_005226</name>
</gene>
<proteinExistence type="predicted"/>
<reference evidence="2 3" key="1">
    <citation type="submission" date="2023-10" db="EMBL/GenBank/DDBJ databases">
        <title>Draft genome sequence of Xylaria bambusicola isolate GMP-LS, the root and basal stem rot pathogen of sugarcane in Indonesia.</title>
        <authorList>
            <person name="Selvaraj P."/>
            <person name="Muralishankar V."/>
            <person name="Muruganantham S."/>
            <person name="Sp S."/>
            <person name="Haryani S."/>
            <person name="Lau K.J.X."/>
            <person name="Naqvi N.I."/>
        </authorList>
    </citation>
    <scope>NUCLEOTIDE SEQUENCE [LARGE SCALE GENOMIC DNA]</scope>
    <source>
        <strain evidence="2">GMP-LS</strain>
    </source>
</reference>
<dbReference type="AlphaFoldDB" id="A0AAN7Z954"/>
<evidence type="ECO:0000313" key="3">
    <source>
        <dbReference type="Proteomes" id="UP001305414"/>
    </source>
</evidence>
<name>A0AAN7Z954_9PEZI</name>
<evidence type="ECO:0000313" key="2">
    <source>
        <dbReference type="EMBL" id="KAK5629511.1"/>
    </source>
</evidence>
<organism evidence="2 3">
    <name type="scientific">Xylaria bambusicola</name>
    <dbReference type="NCBI Taxonomy" id="326684"/>
    <lineage>
        <taxon>Eukaryota</taxon>
        <taxon>Fungi</taxon>
        <taxon>Dikarya</taxon>
        <taxon>Ascomycota</taxon>
        <taxon>Pezizomycotina</taxon>
        <taxon>Sordariomycetes</taxon>
        <taxon>Xylariomycetidae</taxon>
        <taxon>Xylariales</taxon>
        <taxon>Xylariaceae</taxon>
        <taxon>Xylaria</taxon>
    </lineage>
</organism>
<accession>A0AAN7Z954</accession>
<dbReference type="EMBL" id="JAWHQM010000012">
    <property type="protein sequence ID" value="KAK5629511.1"/>
    <property type="molecule type" value="Genomic_DNA"/>
</dbReference>
<evidence type="ECO:0000256" key="1">
    <source>
        <dbReference type="SAM" id="MobiDB-lite"/>
    </source>
</evidence>
<dbReference type="Proteomes" id="UP001305414">
    <property type="component" value="Unassembled WGS sequence"/>
</dbReference>
<keyword evidence="3" id="KW-1185">Reference proteome</keyword>
<feature type="compositionally biased region" description="Basic and acidic residues" evidence="1">
    <location>
        <begin position="118"/>
        <end position="129"/>
    </location>
</feature>